<organism evidence="2 3">
    <name type="scientific">Candidatus Roizmanbacteria bacterium CG_4_9_14_0_8_um_filter_34_12</name>
    <dbReference type="NCBI Taxonomy" id="1974840"/>
    <lineage>
        <taxon>Bacteria</taxon>
        <taxon>Candidatus Roizmaniibacteriota</taxon>
    </lineage>
</organism>
<keyword evidence="1" id="KW-0472">Membrane</keyword>
<comment type="caution">
    <text evidence="2">The sequence shown here is derived from an EMBL/GenBank/DDBJ whole genome shotgun (WGS) entry which is preliminary data.</text>
</comment>
<keyword evidence="1" id="KW-0812">Transmembrane</keyword>
<accession>A0A2M8DBM8</accession>
<reference evidence="3" key="1">
    <citation type="submission" date="2017-09" db="EMBL/GenBank/DDBJ databases">
        <title>Depth-based differentiation of microbial function through sediment-hosted aquifers and enrichment of novel symbionts in the deep terrestrial subsurface.</title>
        <authorList>
            <person name="Probst A.J."/>
            <person name="Ladd B."/>
            <person name="Jarett J.K."/>
            <person name="Geller-Mcgrath D.E."/>
            <person name="Sieber C.M.K."/>
            <person name="Emerson J.B."/>
            <person name="Anantharaman K."/>
            <person name="Thomas B.C."/>
            <person name="Malmstrom R."/>
            <person name="Stieglmeier M."/>
            <person name="Klingl A."/>
            <person name="Woyke T."/>
            <person name="Ryan C.M."/>
            <person name="Banfield J.F."/>
        </authorList>
    </citation>
    <scope>NUCLEOTIDE SEQUENCE [LARGE SCALE GENOMIC DNA]</scope>
</reference>
<evidence type="ECO:0000313" key="3">
    <source>
        <dbReference type="Proteomes" id="UP000229706"/>
    </source>
</evidence>
<feature type="transmembrane region" description="Helical" evidence="1">
    <location>
        <begin position="134"/>
        <end position="152"/>
    </location>
</feature>
<sequence length="153" mass="17021">MTNINSETNPLVQLENLLDEYLVKKTPFTLPGGWREMIVKFAPWMNLILILVALPALLAFLGLSTIFMPLSYLGGVQTGLNYTLSLVVAAVAVVLNAIAIPGLFKRTRQGWIFLFYATLVGVVENVIHFNIGNLILSSLLSLYILFQVKGYYK</sequence>
<name>A0A2M8DBM8_9BACT</name>
<protein>
    <submittedName>
        <fullName evidence="2">Chromate transporter</fullName>
    </submittedName>
</protein>
<gene>
    <name evidence="2" type="ORF">CO083_05215</name>
</gene>
<proteinExistence type="predicted"/>
<feature type="transmembrane region" description="Helical" evidence="1">
    <location>
        <begin position="44"/>
        <end position="70"/>
    </location>
</feature>
<dbReference type="Proteomes" id="UP000229706">
    <property type="component" value="Unassembled WGS sequence"/>
</dbReference>
<dbReference type="EMBL" id="PFTH01000191">
    <property type="protein sequence ID" value="PJB87782.1"/>
    <property type="molecule type" value="Genomic_DNA"/>
</dbReference>
<feature type="transmembrane region" description="Helical" evidence="1">
    <location>
        <begin position="82"/>
        <end position="104"/>
    </location>
</feature>
<dbReference type="AlphaFoldDB" id="A0A2M8DBM8"/>
<evidence type="ECO:0000256" key="1">
    <source>
        <dbReference type="SAM" id="Phobius"/>
    </source>
</evidence>
<evidence type="ECO:0000313" key="2">
    <source>
        <dbReference type="EMBL" id="PJB87782.1"/>
    </source>
</evidence>
<keyword evidence="1" id="KW-1133">Transmembrane helix</keyword>